<reference evidence="2 3" key="1">
    <citation type="submission" date="2008-03" db="EMBL/GenBank/DDBJ databases">
        <title>Sequencing of the draft genome and assembly of Burkholderia ambifaria MEX-5.</title>
        <authorList>
            <consortium name="US DOE Joint Genome Institute (JGI-PGF)"/>
            <person name="Copeland A."/>
            <person name="Lucas S."/>
            <person name="Lapidus A."/>
            <person name="Glavina del Rio T."/>
            <person name="Dalin E."/>
            <person name="Tice H."/>
            <person name="Bruce D."/>
            <person name="Goodwin L."/>
            <person name="Pitluck S."/>
            <person name="Larimer F."/>
            <person name="Land M.L."/>
            <person name="Hauser L."/>
            <person name="Tiedje J."/>
            <person name="Richardson P."/>
        </authorList>
    </citation>
    <scope>NUCLEOTIDE SEQUENCE [LARGE SCALE GENOMIC DNA]</scope>
    <source>
        <strain evidence="2 3">MEX-5</strain>
    </source>
</reference>
<dbReference type="InterPro" id="IPR025419">
    <property type="entry name" value="DUF4142"/>
</dbReference>
<accession>B1TB69</accession>
<organism evidence="2 3">
    <name type="scientific">Burkholderia ambifaria MEX-5</name>
    <dbReference type="NCBI Taxonomy" id="396597"/>
    <lineage>
        <taxon>Bacteria</taxon>
        <taxon>Pseudomonadati</taxon>
        <taxon>Pseudomonadota</taxon>
        <taxon>Betaproteobacteria</taxon>
        <taxon>Burkholderiales</taxon>
        <taxon>Burkholderiaceae</taxon>
        <taxon>Burkholderia</taxon>
        <taxon>Burkholderia cepacia complex</taxon>
    </lineage>
</organism>
<proteinExistence type="predicted"/>
<dbReference type="RefSeq" id="WP_006760835.1">
    <property type="nucleotide sequence ID" value="NZ_ABLK01000211.1"/>
</dbReference>
<evidence type="ECO:0000259" key="1">
    <source>
        <dbReference type="Pfam" id="PF13628"/>
    </source>
</evidence>
<protein>
    <recommendedName>
        <fullName evidence="1">DUF4142 domain-containing protein</fullName>
    </recommendedName>
</protein>
<dbReference type="PANTHER" id="PTHR38593">
    <property type="entry name" value="BLR2558 PROTEIN"/>
    <property type="match status" value="1"/>
</dbReference>
<evidence type="ECO:0000313" key="2">
    <source>
        <dbReference type="EMBL" id="EDT39185.1"/>
    </source>
</evidence>
<dbReference type="AlphaFoldDB" id="B1TB69"/>
<name>B1TB69_9BURK</name>
<dbReference type="Proteomes" id="UP000004814">
    <property type="component" value="Unassembled WGS sequence"/>
</dbReference>
<dbReference type="PATRIC" id="fig|396597.7.peg.2649"/>
<feature type="domain" description="DUF4142" evidence="1">
    <location>
        <begin position="73"/>
        <end position="206"/>
    </location>
</feature>
<dbReference type="Gene3D" id="1.20.1260.10">
    <property type="match status" value="1"/>
</dbReference>
<dbReference type="EMBL" id="ABLK01000211">
    <property type="protein sequence ID" value="EDT39185.1"/>
    <property type="molecule type" value="Genomic_DNA"/>
</dbReference>
<evidence type="ECO:0000313" key="3">
    <source>
        <dbReference type="Proteomes" id="UP000004814"/>
    </source>
</evidence>
<sequence>MKVNDSNAHRFDVLAATACMLVSAMLAVLGPPALTPVHAQAPPAPSIHVAPGVVRPGETADEADMTRRPSGIDAEFVDKAGIIGKTESQASELALDRSSNPHVKAFARRMIDDHDRMAAQLRRLGAQKGVPVQARMVVDPEVTALRTKNGHAFDKSYIALVGPNAHEAAIRLYEAEARNGRDPQLRAFAAGSLPTLKAHLNAARALEHSIAAAH</sequence>
<comment type="caution">
    <text evidence="2">The sequence shown here is derived from an EMBL/GenBank/DDBJ whole genome shotgun (WGS) entry which is preliminary data.</text>
</comment>
<dbReference type="PANTHER" id="PTHR38593:SF1">
    <property type="entry name" value="BLR2558 PROTEIN"/>
    <property type="match status" value="1"/>
</dbReference>
<gene>
    <name evidence="2" type="ORF">BamMEX5DRAFT_5035</name>
</gene>
<dbReference type="Pfam" id="PF13628">
    <property type="entry name" value="DUF4142"/>
    <property type="match status" value="1"/>
</dbReference>
<dbReference type="InterPro" id="IPR012347">
    <property type="entry name" value="Ferritin-like"/>
</dbReference>